<organism evidence="2 3">
    <name type="scientific">Psylliodes chrysocephalus</name>
    <dbReference type="NCBI Taxonomy" id="3402493"/>
    <lineage>
        <taxon>Eukaryota</taxon>
        <taxon>Metazoa</taxon>
        <taxon>Ecdysozoa</taxon>
        <taxon>Arthropoda</taxon>
        <taxon>Hexapoda</taxon>
        <taxon>Insecta</taxon>
        <taxon>Pterygota</taxon>
        <taxon>Neoptera</taxon>
        <taxon>Endopterygota</taxon>
        <taxon>Coleoptera</taxon>
        <taxon>Polyphaga</taxon>
        <taxon>Cucujiformia</taxon>
        <taxon>Chrysomeloidea</taxon>
        <taxon>Chrysomelidae</taxon>
        <taxon>Galerucinae</taxon>
        <taxon>Alticini</taxon>
        <taxon>Psylliodes</taxon>
    </lineage>
</organism>
<sequence>MFGCCGKPFRDDSPASGGDRNRRNSRRPRKSGGDYASICRFDSDDGSANDENSQIGKLSPYYRGCRKRRKRRAKRIFLQSLPAGRQVCKY</sequence>
<dbReference type="AlphaFoldDB" id="A0A9P0D937"/>
<dbReference type="OrthoDB" id="410721at2759"/>
<evidence type="ECO:0000313" key="2">
    <source>
        <dbReference type="EMBL" id="CAH1112107.1"/>
    </source>
</evidence>
<proteinExistence type="predicted"/>
<reference evidence="2" key="1">
    <citation type="submission" date="2022-01" db="EMBL/GenBank/DDBJ databases">
        <authorList>
            <person name="King R."/>
        </authorList>
    </citation>
    <scope>NUCLEOTIDE SEQUENCE</scope>
</reference>
<gene>
    <name evidence="2" type="ORF">PSYICH_LOCUS12344</name>
</gene>
<keyword evidence="3" id="KW-1185">Reference proteome</keyword>
<accession>A0A9P0D937</accession>
<name>A0A9P0D937_9CUCU</name>
<dbReference type="Proteomes" id="UP001153636">
    <property type="component" value="Chromosome 6"/>
</dbReference>
<evidence type="ECO:0000313" key="3">
    <source>
        <dbReference type="Proteomes" id="UP001153636"/>
    </source>
</evidence>
<evidence type="ECO:0000256" key="1">
    <source>
        <dbReference type="SAM" id="MobiDB-lite"/>
    </source>
</evidence>
<feature type="region of interest" description="Disordered" evidence="1">
    <location>
        <begin position="1"/>
        <end position="37"/>
    </location>
</feature>
<dbReference type="EMBL" id="OV651818">
    <property type="protein sequence ID" value="CAH1112107.1"/>
    <property type="molecule type" value="Genomic_DNA"/>
</dbReference>
<protein>
    <submittedName>
        <fullName evidence="2">Uncharacterized protein</fullName>
    </submittedName>
</protein>